<keyword evidence="3" id="KW-0804">Transcription</keyword>
<evidence type="ECO:0000256" key="1">
    <source>
        <dbReference type="ARBA" id="ARBA00023015"/>
    </source>
</evidence>
<evidence type="ECO:0000259" key="4">
    <source>
        <dbReference type="PROSITE" id="PS50949"/>
    </source>
</evidence>
<evidence type="ECO:0000256" key="3">
    <source>
        <dbReference type="ARBA" id="ARBA00023163"/>
    </source>
</evidence>
<dbReference type="InterPro" id="IPR000524">
    <property type="entry name" value="Tscrpt_reg_HTH_GntR"/>
</dbReference>
<dbReference type="Proteomes" id="UP000431269">
    <property type="component" value="Chromosome"/>
</dbReference>
<dbReference type="Pfam" id="PF07729">
    <property type="entry name" value="FCD"/>
    <property type="match status" value="1"/>
</dbReference>
<evidence type="ECO:0000313" key="5">
    <source>
        <dbReference type="EMBL" id="QGZ96190.1"/>
    </source>
</evidence>
<dbReference type="PRINTS" id="PR00035">
    <property type="entry name" value="HTHGNTR"/>
</dbReference>
<protein>
    <submittedName>
        <fullName evidence="5">Transcriptional regulator NanR</fullName>
    </submittedName>
</protein>
<accession>A0A6I6MLT5</accession>
<feature type="domain" description="HTH gntR-type" evidence="4">
    <location>
        <begin position="18"/>
        <end position="88"/>
    </location>
</feature>
<dbReference type="AlphaFoldDB" id="A0A6I6MLT5"/>
<dbReference type="InterPro" id="IPR036390">
    <property type="entry name" value="WH_DNA-bd_sf"/>
</dbReference>
<dbReference type="CDD" id="cd07377">
    <property type="entry name" value="WHTH_GntR"/>
    <property type="match status" value="1"/>
</dbReference>
<dbReference type="KEGG" id="tsv:DSM104635_03048"/>
<sequence>MAAAKQMRHPLGGGLKVPKTAELIADWVREYVRQNKLRAGDALPSEVELRDRFAASRPTVREAMRILETKHLVRISRGASGGARYNVPGAAMVAEHTGVYLEAHGATQADFSIARLTIEPSIMGFIADTVAMKDIQRLAASVERQGGLIDDVSRFTQEHEQFYQTLAEICANTTLSMFVLILRELMHAQTELIGNALMYGGEEALRGRRAHVRAKEKLIELLRERDRESAEKWWRRHLKAQLDEVVASGRGDLTVKSPRRGA</sequence>
<name>A0A6I6MLT5_9CAUL</name>
<dbReference type="PROSITE" id="PS50949">
    <property type="entry name" value="HTH_GNTR"/>
    <property type="match status" value="1"/>
</dbReference>
<keyword evidence="2" id="KW-0238">DNA-binding</keyword>
<dbReference type="SUPFAM" id="SSF46785">
    <property type="entry name" value="Winged helix' DNA-binding domain"/>
    <property type="match status" value="1"/>
</dbReference>
<dbReference type="EMBL" id="CP047045">
    <property type="protein sequence ID" value="QGZ96190.1"/>
    <property type="molecule type" value="Genomic_DNA"/>
</dbReference>
<dbReference type="Pfam" id="PF00392">
    <property type="entry name" value="GntR"/>
    <property type="match status" value="1"/>
</dbReference>
<reference evidence="6" key="1">
    <citation type="submission" date="2019-12" db="EMBL/GenBank/DDBJ databases">
        <title>Complete genome of Terracaulis silvestris 0127_4.</title>
        <authorList>
            <person name="Vieira S."/>
            <person name="Riedel T."/>
            <person name="Sproer C."/>
            <person name="Pascual J."/>
            <person name="Boedeker C."/>
            <person name="Overmann J."/>
        </authorList>
    </citation>
    <scope>NUCLEOTIDE SEQUENCE [LARGE SCALE GENOMIC DNA]</scope>
    <source>
        <strain evidence="6">0127_4</strain>
    </source>
</reference>
<dbReference type="PANTHER" id="PTHR43537">
    <property type="entry name" value="TRANSCRIPTIONAL REGULATOR, GNTR FAMILY"/>
    <property type="match status" value="1"/>
</dbReference>
<gene>
    <name evidence="5" type="ORF">DSM104635_03048</name>
</gene>
<dbReference type="PANTHER" id="PTHR43537:SF5">
    <property type="entry name" value="UXU OPERON TRANSCRIPTIONAL REGULATOR"/>
    <property type="match status" value="1"/>
</dbReference>
<dbReference type="GO" id="GO:0003700">
    <property type="term" value="F:DNA-binding transcription factor activity"/>
    <property type="evidence" value="ECO:0007669"/>
    <property type="project" value="InterPro"/>
</dbReference>
<keyword evidence="6" id="KW-1185">Reference proteome</keyword>
<dbReference type="SMART" id="SM00895">
    <property type="entry name" value="FCD"/>
    <property type="match status" value="1"/>
</dbReference>
<evidence type="ECO:0000313" key="6">
    <source>
        <dbReference type="Proteomes" id="UP000431269"/>
    </source>
</evidence>
<dbReference type="Gene3D" id="1.20.120.530">
    <property type="entry name" value="GntR ligand-binding domain-like"/>
    <property type="match status" value="1"/>
</dbReference>
<evidence type="ECO:0000256" key="2">
    <source>
        <dbReference type="ARBA" id="ARBA00023125"/>
    </source>
</evidence>
<dbReference type="InterPro" id="IPR011711">
    <property type="entry name" value="GntR_C"/>
</dbReference>
<dbReference type="SUPFAM" id="SSF48008">
    <property type="entry name" value="GntR ligand-binding domain-like"/>
    <property type="match status" value="1"/>
</dbReference>
<organism evidence="5 6">
    <name type="scientific">Terricaulis silvestris</name>
    <dbReference type="NCBI Taxonomy" id="2686094"/>
    <lineage>
        <taxon>Bacteria</taxon>
        <taxon>Pseudomonadati</taxon>
        <taxon>Pseudomonadota</taxon>
        <taxon>Alphaproteobacteria</taxon>
        <taxon>Caulobacterales</taxon>
        <taxon>Caulobacteraceae</taxon>
        <taxon>Terricaulis</taxon>
    </lineage>
</organism>
<dbReference type="InterPro" id="IPR036388">
    <property type="entry name" value="WH-like_DNA-bd_sf"/>
</dbReference>
<dbReference type="GO" id="GO:0003677">
    <property type="term" value="F:DNA binding"/>
    <property type="evidence" value="ECO:0007669"/>
    <property type="project" value="UniProtKB-KW"/>
</dbReference>
<dbReference type="SMART" id="SM00345">
    <property type="entry name" value="HTH_GNTR"/>
    <property type="match status" value="1"/>
</dbReference>
<keyword evidence="1" id="KW-0805">Transcription regulation</keyword>
<dbReference type="Gene3D" id="1.10.10.10">
    <property type="entry name" value="Winged helix-like DNA-binding domain superfamily/Winged helix DNA-binding domain"/>
    <property type="match status" value="1"/>
</dbReference>
<proteinExistence type="predicted"/>
<dbReference type="InterPro" id="IPR008920">
    <property type="entry name" value="TF_FadR/GntR_C"/>
</dbReference>